<dbReference type="Proteomes" id="UP000482209">
    <property type="component" value="Unassembled WGS sequence"/>
</dbReference>
<name>A0A6L5XXM8_9FIRM</name>
<dbReference type="Gene3D" id="3.30.70.270">
    <property type="match status" value="1"/>
</dbReference>
<evidence type="ECO:0000313" key="3">
    <source>
        <dbReference type="Proteomes" id="UP000482209"/>
    </source>
</evidence>
<dbReference type="GO" id="GO:0005886">
    <property type="term" value="C:plasma membrane"/>
    <property type="evidence" value="ECO:0007669"/>
    <property type="project" value="TreeGrafter"/>
</dbReference>
<dbReference type="NCBIfam" id="TIGR00254">
    <property type="entry name" value="GGDEF"/>
    <property type="match status" value="1"/>
</dbReference>
<dbReference type="InterPro" id="IPR029787">
    <property type="entry name" value="Nucleotide_cyclase"/>
</dbReference>
<dbReference type="GO" id="GO:1902201">
    <property type="term" value="P:negative regulation of bacterial-type flagellum-dependent cell motility"/>
    <property type="evidence" value="ECO:0007669"/>
    <property type="project" value="TreeGrafter"/>
</dbReference>
<dbReference type="InterPro" id="IPR019734">
    <property type="entry name" value="TPR_rpt"/>
</dbReference>
<dbReference type="InterPro" id="IPR043128">
    <property type="entry name" value="Rev_trsase/Diguanyl_cyclase"/>
</dbReference>
<dbReference type="EMBL" id="VUMT01000008">
    <property type="protein sequence ID" value="MSS63620.1"/>
    <property type="molecule type" value="Genomic_DNA"/>
</dbReference>
<reference evidence="2 3" key="1">
    <citation type="submission" date="2019-08" db="EMBL/GenBank/DDBJ databases">
        <title>In-depth cultivation of the pig gut microbiome towards novel bacterial diversity and tailored functional studies.</title>
        <authorList>
            <person name="Wylensek D."/>
            <person name="Hitch T.C.A."/>
            <person name="Clavel T."/>
        </authorList>
    </citation>
    <scope>NUCLEOTIDE SEQUENCE [LARGE SCALE GENOMIC DNA]</scope>
    <source>
        <strain evidence="2 3">WCA-693-APC-MOT-I</strain>
    </source>
</reference>
<dbReference type="InterPro" id="IPR050469">
    <property type="entry name" value="Diguanylate_Cyclase"/>
</dbReference>
<gene>
    <name evidence="2" type="ORF">FYJ58_06985</name>
</gene>
<dbReference type="InterPro" id="IPR000160">
    <property type="entry name" value="GGDEF_dom"/>
</dbReference>
<dbReference type="SUPFAM" id="SSF48452">
    <property type="entry name" value="TPR-like"/>
    <property type="match status" value="1"/>
</dbReference>
<dbReference type="SMART" id="SM00267">
    <property type="entry name" value="GGDEF"/>
    <property type="match status" value="1"/>
</dbReference>
<sequence>MMRGRKKELLEKVVAYRFQPIKDELFDLLQEYEEICKREKDEDGLACVYFYRGEAFFRLGKYDPCITYLNCSLMHRKKEENSYLEAAAYNVLGLMFSLLGYEVVALEHYLQSLDSAEKYGLYNQKAITYINMGWLYRDLDDLVQSLKYYDLALEELKRSDSDNYYNIEILCHAYRGQIFCNLEQYEKALECGCIIERLRKKNSILFYDVSVENLYVRLYDYLGEKEKVNENLYALIEQAKNGIDFLEFCEFYIDVCNYALSKGMRTEARILLNCLHANIDATELIYIKLKVQSLEVVYQNRYSHYENYLNACREYMVMQEKYEYYIKKTKLTGMQNIQNLRKTQKEKEKYEEISRRDKMTGLLNKVTLEESIRTYLEKNKEYDRCPALILIDLDHFKNVNDTLGHLTGDQLICDVADKIKTMFPYSEMVGRVGGDEFVVFFSEAYTKEDSIARADELRRELNKLTYCDENCMVTASMGIAFLVEAIDRYETLFSIADDALYEAKHAGRNQIVIGN</sequence>
<dbReference type="PROSITE" id="PS50887">
    <property type="entry name" value="GGDEF"/>
    <property type="match status" value="1"/>
</dbReference>
<evidence type="ECO:0000259" key="1">
    <source>
        <dbReference type="PROSITE" id="PS50887"/>
    </source>
</evidence>
<dbReference type="RefSeq" id="WP_154519018.1">
    <property type="nucleotide sequence ID" value="NZ_VUMT01000008.1"/>
</dbReference>
<protein>
    <submittedName>
        <fullName evidence="2">Diguanylate cyclase</fullName>
    </submittedName>
</protein>
<organism evidence="2 3">
    <name type="scientific">Velocimicrobium porci</name>
    <dbReference type="NCBI Taxonomy" id="2606634"/>
    <lineage>
        <taxon>Bacteria</taxon>
        <taxon>Bacillati</taxon>
        <taxon>Bacillota</taxon>
        <taxon>Clostridia</taxon>
        <taxon>Lachnospirales</taxon>
        <taxon>Lachnospiraceae</taxon>
        <taxon>Velocimicrobium</taxon>
    </lineage>
</organism>
<proteinExistence type="predicted"/>
<dbReference type="Pfam" id="PF00990">
    <property type="entry name" value="GGDEF"/>
    <property type="match status" value="1"/>
</dbReference>
<keyword evidence="3" id="KW-1185">Reference proteome</keyword>
<dbReference type="PANTHER" id="PTHR45138:SF9">
    <property type="entry name" value="DIGUANYLATE CYCLASE DGCM-RELATED"/>
    <property type="match status" value="1"/>
</dbReference>
<dbReference type="Pfam" id="PF09986">
    <property type="entry name" value="DUF2225"/>
    <property type="match status" value="1"/>
</dbReference>
<dbReference type="PANTHER" id="PTHR45138">
    <property type="entry name" value="REGULATORY COMPONENTS OF SENSORY TRANSDUCTION SYSTEM"/>
    <property type="match status" value="1"/>
</dbReference>
<dbReference type="SMART" id="SM00028">
    <property type="entry name" value="TPR"/>
    <property type="match status" value="4"/>
</dbReference>
<dbReference type="GO" id="GO:0043709">
    <property type="term" value="P:cell adhesion involved in single-species biofilm formation"/>
    <property type="evidence" value="ECO:0007669"/>
    <property type="project" value="TreeGrafter"/>
</dbReference>
<dbReference type="InterPro" id="IPR018708">
    <property type="entry name" value="DUF2225"/>
</dbReference>
<dbReference type="CDD" id="cd01949">
    <property type="entry name" value="GGDEF"/>
    <property type="match status" value="1"/>
</dbReference>
<dbReference type="SUPFAM" id="SSF55073">
    <property type="entry name" value="Nucleotide cyclase"/>
    <property type="match status" value="1"/>
</dbReference>
<dbReference type="InterPro" id="IPR011990">
    <property type="entry name" value="TPR-like_helical_dom_sf"/>
</dbReference>
<accession>A0A6L5XXM8</accession>
<dbReference type="FunFam" id="3.30.70.270:FF:000001">
    <property type="entry name" value="Diguanylate cyclase domain protein"/>
    <property type="match status" value="1"/>
</dbReference>
<evidence type="ECO:0000313" key="2">
    <source>
        <dbReference type="EMBL" id="MSS63620.1"/>
    </source>
</evidence>
<comment type="caution">
    <text evidence="2">The sequence shown here is derived from an EMBL/GenBank/DDBJ whole genome shotgun (WGS) entry which is preliminary data.</text>
</comment>
<dbReference type="GO" id="GO:0052621">
    <property type="term" value="F:diguanylate cyclase activity"/>
    <property type="evidence" value="ECO:0007669"/>
    <property type="project" value="TreeGrafter"/>
</dbReference>
<dbReference type="AlphaFoldDB" id="A0A6L5XXM8"/>
<feature type="domain" description="GGDEF" evidence="1">
    <location>
        <begin position="384"/>
        <end position="515"/>
    </location>
</feature>
<dbReference type="Gene3D" id="1.25.40.10">
    <property type="entry name" value="Tetratricopeptide repeat domain"/>
    <property type="match status" value="1"/>
</dbReference>